<reference evidence="1 2" key="1">
    <citation type="submission" date="2017-11" db="EMBL/GenBank/DDBJ databases">
        <title>Genome sequence of Mesoplasma corruscae ELCA-2 (ATCC 49579).</title>
        <authorList>
            <person name="Lo W.-S."/>
            <person name="Kuo C.-H."/>
        </authorList>
    </citation>
    <scope>NUCLEOTIDE SEQUENCE [LARGE SCALE GENOMIC DNA]</scope>
    <source>
        <strain evidence="1 2">ELCA-2</strain>
    </source>
</reference>
<accession>A0A2S5RHS9</accession>
<evidence type="ECO:0000313" key="1">
    <source>
        <dbReference type="EMBL" id="PPE06715.1"/>
    </source>
</evidence>
<name>A0A2S5RHS9_9MOLU</name>
<gene>
    <name evidence="1" type="ORF">MCORR_v1c03460</name>
</gene>
<dbReference type="AlphaFoldDB" id="A0A2S5RHS9"/>
<dbReference type="RefSeq" id="WP_104207884.1">
    <property type="nucleotide sequence ID" value="NZ_PHNF01000001.1"/>
</dbReference>
<evidence type="ECO:0000313" key="2">
    <source>
        <dbReference type="Proteomes" id="UP000239785"/>
    </source>
</evidence>
<sequence length="174" mass="20612">MVKKIYDYVNDQYLIIKSYFLISNYDYEICDFIKQNNLITNIAQLKETIAILNKTTLVNDSSFELELQESKLILSFLLEVLLELYKKSSFSETINEAIYSFYITILNENKDLIISSTNPITLAFKNLEHFEKQPLKKQHETIKNFLNCYYKDKNFLLAFSKYIKLLKIIEKIIS</sequence>
<keyword evidence="2" id="KW-1185">Reference proteome</keyword>
<protein>
    <submittedName>
        <fullName evidence="1">Uncharacterized protein</fullName>
    </submittedName>
</protein>
<dbReference type="Proteomes" id="UP000239785">
    <property type="component" value="Unassembled WGS sequence"/>
</dbReference>
<dbReference type="EMBL" id="PHNF01000001">
    <property type="protein sequence ID" value="PPE06715.1"/>
    <property type="molecule type" value="Genomic_DNA"/>
</dbReference>
<organism evidence="1 2">
    <name type="scientific">Mesoplasma corruscae</name>
    <dbReference type="NCBI Taxonomy" id="216874"/>
    <lineage>
        <taxon>Bacteria</taxon>
        <taxon>Bacillati</taxon>
        <taxon>Mycoplasmatota</taxon>
        <taxon>Mollicutes</taxon>
        <taxon>Entomoplasmatales</taxon>
        <taxon>Entomoplasmataceae</taxon>
        <taxon>Mesoplasma</taxon>
    </lineage>
</organism>
<proteinExistence type="predicted"/>
<comment type="caution">
    <text evidence="1">The sequence shown here is derived from an EMBL/GenBank/DDBJ whole genome shotgun (WGS) entry which is preliminary data.</text>
</comment>